<dbReference type="CDD" id="cd12151">
    <property type="entry name" value="F1-ATPase_gamma"/>
    <property type="match status" value="1"/>
</dbReference>
<dbReference type="STRING" id="102285.A0A0R3TRS7"/>
<evidence type="ECO:0000256" key="8">
    <source>
        <dbReference type="ARBA" id="ARBA00023128"/>
    </source>
</evidence>
<comment type="subcellular location">
    <subcellularLocation>
        <location evidence="1">Mitochondrion inner membrane</location>
        <topology evidence="1">Peripheral membrane protein</topology>
    </subcellularLocation>
</comment>
<dbReference type="Pfam" id="PF00231">
    <property type="entry name" value="ATP-synt"/>
    <property type="match status" value="1"/>
</dbReference>
<dbReference type="Gene3D" id="1.10.287.80">
    <property type="entry name" value="ATP synthase, gamma subunit, helix hairpin domain"/>
    <property type="match status" value="1"/>
</dbReference>
<dbReference type="PROSITE" id="PS00153">
    <property type="entry name" value="ATPASE_GAMMA"/>
    <property type="match status" value="1"/>
</dbReference>
<proteinExistence type="inferred from homology"/>
<dbReference type="GO" id="GO:0046933">
    <property type="term" value="F:proton-transporting ATP synthase activity, rotational mechanism"/>
    <property type="evidence" value="ECO:0007669"/>
    <property type="project" value="InterPro"/>
</dbReference>
<evidence type="ECO:0000256" key="3">
    <source>
        <dbReference type="ARBA" id="ARBA00020843"/>
    </source>
</evidence>
<keyword evidence="9" id="KW-0472">Membrane</keyword>
<dbReference type="FunFam" id="1.10.287.80:FF:000001">
    <property type="entry name" value="ATP synthase gamma chain"/>
    <property type="match status" value="1"/>
</dbReference>
<dbReference type="PIRSF" id="PIRSF039089">
    <property type="entry name" value="ATP_synthase_gamma"/>
    <property type="match status" value="1"/>
</dbReference>
<keyword evidence="11" id="KW-0066">ATP synthesis</keyword>
<gene>
    <name evidence="13" type="ORF">HNAJ_LOCUS10303</name>
</gene>
<organism evidence="15">
    <name type="scientific">Rodentolepis nana</name>
    <name type="common">Dwarf tapeworm</name>
    <name type="synonym">Hymenolepis nana</name>
    <dbReference type="NCBI Taxonomy" id="102285"/>
    <lineage>
        <taxon>Eukaryota</taxon>
        <taxon>Metazoa</taxon>
        <taxon>Spiralia</taxon>
        <taxon>Lophotrochozoa</taxon>
        <taxon>Platyhelminthes</taxon>
        <taxon>Cestoda</taxon>
        <taxon>Eucestoda</taxon>
        <taxon>Cyclophyllidea</taxon>
        <taxon>Hymenolepididae</taxon>
        <taxon>Rodentolepis</taxon>
    </lineage>
</organism>
<evidence type="ECO:0000256" key="7">
    <source>
        <dbReference type="ARBA" id="ARBA00023065"/>
    </source>
</evidence>
<dbReference type="InterPro" id="IPR035968">
    <property type="entry name" value="ATP_synth_F1_ATPase_gsu"/>
</dbReference>
<protein>
    <recommendedName>
        <fullName evidence="3">ATP synthase subunit gamma, mitochondrial</fullName>
    </recommendedName>
    <alternativeName>
        <fullName evidence="12">F-ATPase gamma subunit</fullName>
    </alternativeName>
</protein>
<name>A0A0R3TRS7_RODNA</name>
<evidence type="ECO:0000256" key="11">
    <source>
        <dbReference type="ARBA" id="ARBA00023310"/>
    </source>
</evidence>
<comment type="similarity">
    <text evidence="2">Belongs to the ATPase gamma chain family.</text>
</comment>
<dbReference type="PANTHER" id="PTHR11693:SF22">
    <property type="entry name" value="ATP SYNTHASE SUBUNIT GAMMA, MITOCHONDRIAL"/>
    <property type="match status" value="1"/>
</dbReference>
<evidence type="ECO:0000256" key="4">
    <source>
        <dbReference type="ARBA" id="ARBA00022448"/>
    </source>
</evidence>
<keyword evidence="7" id="KW-0406">Ion transport</keyword>
<dbReference type="HAMAP" id="MF_00815">
    <property type="entry name" value="ATP_synth_gamma_bact"/>
    <property type="match status" value="1"/>
</dbReference>
<dbReference type="OrthoDB" id="239812at2759"/>
<evidence type="ECO:0000256" key="2">
    <source>
        <dbReference type="ARBA" id="ARBA00007681"/>
    </source>
</evidence>
<keyword evidence="4" id="KW-0813">Transport</keyword>
<reference evidence="13 14" key="2">
    <citation type="submission" date="2018-11" db="EMBL/GenBank/DDBJ databases">
        <authorList>
            <consortium name="Pathogen Informatics"/>
        </authorList>
    </citation>
    <scope>NUCLEOTIDE SEQUENCE [LARGE SCALE GENOMIC DNA]</scope>
</reference>
<sequence>MQNFRLVSKFVPPVNARHMGTLKDVAMQLKSITSIQKITSSMKMVASAKFARAERELRLAVPYGTGATAFYEKSGILEHQKENKTANNHLVIAVTSDRGLCGAANSSIGRTLRDMLSNLPAGENVKLVLIGEKARAFLARKFSDHFLMTFTEVGKKPPTFEDAFMIAEALLNCDFKFDKASLYYNKFKTVVSYNTMDQSIFSLEQLQQAPSLSLYDSVDDEALRSYNEFLLSSLIFYALKEAAACEQSARMTAMQSATKNANELIDALKLTYNRTRQAVITKELIEIISGAAAV</sequence>
<dbReference type="PANTHER" id="PTHR11693">
    <property type="entry name" value="ATP SYNTHASE GAMMA CHAIN"/>
    <property type="match status" value="1"/>
</dbReference>
<evidence type="ECO:0000256" key="1">
    <source>
        <dbReference type="ARBA" id="ARBA00004637"/>
    </source>
</evidence>
<dbReference type="NCBIfam" id="TIGR01146">
    <property type="entry name" value="ATPsyn_F1gamma"/>
    <property type="match status" value="1"/>
</dbReference>
<dbReference type="PRINTS" id="PR00126">
    <property type="entry name" value="ATPASEGAMMA"/>
</dbReference>
<evidence type="ECO:0000256" key="9">
    <source>
        <dbReference type="ARBA" id="ARBA00023136"/>
    </source>
</evidence>
<evidence type="ECO:0000313" key="14">
    <source>
        <dbReference type="Proteomes" id="UP000278807"/>
    </source>
</evidence>
<dbReference type="Proteomes" id="UP000278807">
    <property type="component" value="Unassembled WGS sequence"/>
</dbReference>
<dbReference type="GO" id="GO:0005743">
    <property type="term" value="C:mitochondrial inner membrane"/>
    <property type="evidence" value="ECO:0007669"/>
    <property type="project" value="UniProtKB-SubCell"/>
</dbReference>
<dbReference type="InterPro" id="IPR023632">
    <property type="entry name" value="ATP_synth_F1_gsu_CS"/>
</dbReference>
<evidence type="ECO:0000256" key="12">
    <source>
        <dbReference type="ARBA" id="ARBA00031066"/>
    </source>
</evidence>
<dbReference type="EMBL" id="UZAE01012975">
    <property type="protein sequence ID" value="VDO07647.1"/>
    <property type="molecule type" value="Genomic_DNA"/>
</dbReference>
<evidence type="ECO:0000256" key="10">
    <source>
        <dbReference type="ARBA" id="ARBA00023196"/>
    </source>
</evidence>
<evidence type="ECO:0000256" key="5">
    <source>
        <dbReference type="ARBA" id="ARBA00022781"/>
    </source>
</evidence>
<keyword evidence="10" id="KW-0139">CF(1)</keyword>
<dbReference type="Gene3D" id="3.40.1380.10">
    <property type="match status" value="1"/>
</dbReference>
<keyword evidence="8" id="KW-0496">Mitochondrion</keyword>
<evidence type="ECO:0000313" key="13">
    <source>
        <dbReference type="EMBL" id="VDO07647.1"/>
    </source>
</evidence>
<evidence type="ECO:0000256" key="6">
    <source>
        <dbReference type="ARBA" id="ARBA00022792"/>
    </source>
</evidence>
<keyword evidence="5" id="KW-0375">Hydrogen ion transport</keyword>
<dbReference type="SUPFAM" id="SSF52943">
    <property type="entry name" value="ATP synthase (F1-ATPase), gamma subunit"/>
    <property type="match status" value="1"/>
</dbReference>
<evidence type="ECO:0000313" key="15">
    <source>
        <dbReference type="WBParaSite" id="HNAJ_0001030801-mRNA-1"/>
    </source>
</evidence>
<reference evidence="15" key="1">
    <citation type="submission" date="2017-02" db="UniProtKB">
        <authorList>
            <consortium name="WormBaseParasite"/>
        </authorList>
    </citation>
    <scope>IDENTIFICATION</scope>
</reference>
<dbReference type="InterPro" id="IPR000131">
    <property type="entry name" value="ATP_synth_F1_gsu"/>
</dbReference>
<keyword evidence="14" id="KW-1185">Reference proteome</keyword>
<keyword evidence="6" id="KW-0999">Mitochondrion inner membrane</keyword>
<dbReference type="AlphaFoldDB" id="A0A0R3TRS7"/>
<dbReference type="GO" id="GO:0045259">
    <property type="term" value="C:proton-transporting ATP synthase complex"/>
    <property type="evidence" value="ECO:0007669"/>
    <property type="project" value="UniProtKB-KW"/>
</dbReference>
<accession>A0A0R3TRS7</accession>
<dbReference type="WBParaSite" id="HNAJ_0001030801-mRNA-1">
    <property type="protein sequence ID" value="HNAJ_0001030801-mRNA-1"/>
    <property type="gene ID" value="HNAJ_0001030801"/>
</dbReference>
<dbReference type="FunFam" id="3.40.1380.10:FF:000003">
    <property type="entry name" value="ATP synthase subunit gamma"/>
    <property type="match status" value="1"/>
</dbReference>